<reference evidence="1" key="1">
    <citation type="submission" date="2022-03" db="EMBL/GenBank/DDBJ databases">
        <title>Draft Genome Sequence of Firmicute Strain S0AB, a Heterotrophic Iron/Sulfur-Oxidizing Extreme Acidophile.</title>
        <authorList>
            <person name="Vergara E."/>
            <person name="Pakostova E."/>
            <person name="Johnson D.B."/>
            <person name="Holmes D.S."/>
        </authorList>
    </citation>
    <scope>NUCLEOTIDE SEQUENCE</scope>
    <source>
        <strain evidence="1">S0AB</strain>
    </source>
</reference>
<proteinExistence type="predicted"/>
<dbReference type="AlphaFoldDB" id="A0A9X1V5V9"/>
<name>A0A9X1V5V9_9BACL</name>
<dbReference type="Proteomes" id="UP001139263">
    <property type="component" value="Unassembled WGS sequence"/>
</dbReference>
<keyword evidence="2" id="KW-1185">Reference proteome</keyword>
<evidence type="ECO:0000313" key="1">
    <source>
        <dbReference type="EMBL" id="MCI0181908.1"/>
    </source>
</evidence>
<gene>
    <name evidence="1" type="ORF">MM817_00155</name>
</gene>
<dbReference type="EMBL" id="JALBUF010000001">
    <property type="protein sequence ID" value="MCI0181908.1"/>
    <property type="molecule type" value="Genomic_DNA"/>
</dbReference>
<sequence length="62" mass="7259">MIFTEAPDLELLAEKLISDAFYFRDEPSFKTLTAVLETTSEVAKYLKEREEALQWSSRQLCR</sequence>
<evidence type="ECO:0000313" key="2">
    <source>
        <dbReference type="Proteomes" id="UP001139263"/>
    </source>
</evidence>
<protein>
    <submittedName>
        <fullName evidence="1">Uncharacterized protein</fullName>
    </submittedName>
</protein>
<comment type="caution">
    <text evidence="1">The sequence shown here is derived from an EMBL/GenBank/DDBJ whole genome shotgun (WGS) entry which is preliminary data.</text>
</comment>
<organism evidence="1 2">
    <name type="scientific">Sulfoacidibacillus ferrooxidans</name>
    <dbReference type="NCBI Taxonomy" id="2005001"/>
    <lineage>
        <taxon>Bacteria</taxon>
        <taxon>Bacillati</taxon>
        <taxon>Bacillota</taxon>
        <taxon>Bacilli</taxon>
        <taxon>Bacillales</taxon>
        <taxon>Alicyclobacillaceae</taxon>
        <taxon>Sulfoacidibacillus</taxon>
    </lineage>
</organism>
<accession>A0A9X1V5V9</accession>
<dbReference type="RefSeq" id="WP_241711535.1">
    <property type="nucleotide sequence ID" value="NZ_JALBUF010000001.1"/>
</dbReference>